<feature type="transmembrane region" description="Helical" evidence="2">
    <location>
        <begin position="197"/>
        <end position="218"/>
    </location>
</feature>
<feature type="transmembrane region" description="Helical" evidence="2">
    <location>
        <begin position="515"/>
        <end position="536"/>
    </location>
</feature>
<feature type="compositionally biased region" description="Polar residues" evidence="1">
    <location>
        <begin position="166"/>
        <end position="184"/>
    </location>
</feature>
<keyword evidence="2" id="KW-0812">Transmembrane</keyword>
<proteinExistence type="predicted"/>
<name>A0A1Q3FZ32_CULTA</name>
<feature type="transmembrane region" description="Helical" evidence="2">
    <location>
        <begin position="224"/>
        <end position="244"/>
    </location>
</feature>
<feature type="transmembrane region" description="Helical" evidence="2">
    <location>
        <begin position="416"/>
        <end position="438"/>
    </location>
</feature>
<feature type="transmembrane region" description="Helical" evidence="2">
    <location>
        <begin position="265"/>
        <end position="283"/>
    </location>
</feature>
<feature type="region of interest" description="Disordered" evidence="1">
    <location>
        <begin position="164"/>
        <end position="184"/>
    </location>
</feature>
<reference evidence="4" key="1">
    <citation type="submission" date="2017-01" db="EMBL/GenBank/DDBJ databases">
        <title>A deep insight into the sialotranscriptome of adult male and female Cluex tarsalis mosquitoes.</title>
        <authorList>
            <person name="Ribeiro J.M."/>
            <person name="Moreira F."/>
            <person name="Bernard K.A."/>
            <person name="Calvo E."/>
        </authorList>
    </citation>
    <scope>NUCLEOTIDE SEQUENCE</scope>
    <source>
        <strain evidence="4">Kern County</strain>
        <tissue evidence="4">Salivary glands</tissue>
    </source>
</reference>
<dbReference type="AlphaFoldDB" id="A0A1Q3FZ32"/>
<evidence type="ECO:0000256" key="1">
    <source>
        <dbReference type="SAM" id="MobiDB-lite"/>
    </source>
</evidence>
<evidence type="ECO:0000259" key="3">
    <source>
        <dbReference type="Pfam" id="PF07786"/>
    </source>
</evidence>
<accession>A0A1Q3FZ32</accession>
<dbReference type="Pfam" id="PF07786">
    <property type="entry name" value="HGSNAT_cat"/>
    <property type="match status" value="1"/>
</dbReference>
<dbReference type="PANTHER" id="PTHR31061">
    <property type="entry name" value="LD22376P"/>
    <property type="match status" value="1"/>
</dbReference>
<feature type="transmembrane region" description="Helical" evidence="2">
    <location>
        <begin position="450"/>
        <end position="469"/>
    </location>
</feature>
<sequence>MIEYTERYFRGLDLWSLAVDEAFINATVHGSQNYYLYSLSDECERCPYSRVQEIKGGVNLQKPNNVFKLNIARKLSFKVFDRNVGKYAFDNESFVCQFSEKSLGEFGVYDFGIEEANRVACTLETTKEPVNIYLPFITIALIVAALYILFKLLQHGIRLVKRSRSPSEPQLNPNSPTISVQTTGVPQKTRLRSLDTFRGIAIMLMIFVNSGGGDYWWIEHATWNGLHVADLVFPWFLFIMGVCIPISLRSQLSRNIPRYEILKNVAVRSLKLFLIGLCLNSINGPTVADLRLFGVLQRFGVAYFVVSAIHLYCYQENDQIQHSLARSHADILRLWKHWIVVGSIVFVYLLVILFVPAPNCPSGYFGPGGKHLMLLYPNCTGGITGFIDRQILGIRHLYQHPTARYMYDAMPFDPEGPFGCLPTIFQVFLGLQCGVLILTHTEVTSRVRRMLSWGIFLGLLGEILCGFSKNEGWIPVNKNLWSLSYVLVTASLAYFLLLVCFILIDVKRLWTGNPFLYAGMNAIILYVGHTVFHKMLPWHWKIGHMNTHFMLTLEALWNTVLWNVIAYYLYKKKIFYSL</sequence>
<keyword evidence="2" id="KW-1133">Transmembrane helix</keyword>
<feature type="transmembrane region" description="Helical" evidence="2">
    <location>
        <begin position="548"/>
        <end position="570"/>
    </location>
</feature>
<feature type="transmembrane region" description="Helical" evidence="2">
    <location>
        <begin position="335"/>
        <end position="355"/>
    </location>
</feature>
<feature type="domain" description="Heparan-alpha-glucosaminide N-acetyltransferase catalytic" evidence="3">
    <location>
        <begin position="190"/>
        <end position="308"/>
    </location>
</feature>
<dbReference type="InterPro" id="IPR012429">
    <property type="entry name" value="HGSNAT_cat"/>
</dbReference>
<dbReference type="PANTHER" id="PTHR31061:SF24">
    <property type="entry name" value="LD22376P"/>
    <property type="match status" value="1"/>
</dbReference>
<evidence type="ECO:0000256" key="2">
    <source>
        <dbReference type="SAM" id="Phobius"/>
    </source>
</evidence>
<dbReference type="EMBL" id="GFDL01002224">
    <property type="protein sequence ID" value="JAV32821.1"/>
    <property type="molecule type" value="Transcribed_RNA"/>
</dbReference>
<feature type="transmembrane region" description="Helical" evidence="2">
    <location>
        <begin position="295"/>
        <end position="314"/>
    </location>
</feature>
<protein>
    <submittedName>
        <fullName evidence="4">Putative conserved plasma membrane protein</fullName>
    </submittedName>
</protein>
<keyword evidence="2" id="KW-0472">Membrane</keyword>
<feature type="transmembrane region" description="Helical" evidence="2">
    <location>
        <begin position="481"/>
        <end position="503"/>
    </location>
</feature>
<feature type="transmembrane region" description="Helical" evidence="2">
    <location>
        <begin position="132"/>
        <end position="153"/>
    </location>
</feature>
<organism evidence="4">
    <name type="scientific">Culex tarsalis</name>
    <name type="common">Encephalitis mosquito</name>
    <dbReference type="NCBI Taxonomy" id="7177"/>
    <lineage>
        <taxon>Eukaryota</taxon>
        <taxon>Metazoa</taxon>
        <taxon>Ecdysozoa</taxon>
        <taxon>Arthropoda</taxon>
        <taxon>Hexapoda</taxon>
        <taxon>Insecta</taxon>
        <taxon>Pterygota</taxon>
        <taxon>Neoptera</taxon>
        <taxon>Endopterygota</taxon>
        <taxon>Diptera</taxon>
        <taxon>Nematocera</taxon>
        <taxon>Culicoidea</taxon>
        <taxon>Culicidae</taxon>
        <taxon>Culicinae</taxon>
        <taxon>Culicini</taxon>
        <taxon>Culex</taxon>
        <taxon>Culex</taxon>
    </lineage>
</organism>
<evidence type="ECO:0000313" key="4">
    <source>
        <dbReference type="EMBL" id="JAV32821.1"/>
    </source>
</evidence>